<dbReference type="VEuPathDB" id="VectorBase:BGLB029957"/>
<comment type="subcellular location">
    <subcellularLocation>
        <location evidence="1">Mitochondrion</location>
    </subcellularLocation>
</comment>
<gene>
    <name evidence="8" type="primary">106073204</name>
</gene>
<dbReference type="GO" id="GO:0006412">
    <property type="term" value="P:translation"/>
    <property type="evidence" value="ECO:0007669"/>
    <property type="project" value="InterPro"/>
</dbReference>
<dbReference type="EnsemblMetazoa" id="BGLB029957-RA">
    <property type="protein sequence ID" value="BGLB029957-PA"/>
    <property type="gene ID" value="BGLB029957"/>
</dbReference>
<dbReference type="FunFam" id="3.30.780.10:FF:000009">
    <property type="entry name" value="39S ribosomal protein L49, mitochondrial"/>
    <property type="match status" value="1"/>
</dbReference>
<dbReference type="GO" id="GO:0003735">
    <property type="term" value="F:structural constituent of ribosome"/>
    <property type="evidence" value="ECO:0007669"/>
    <property type="project" value="InterPro"/>
</dbReference>
<evidence type="ECO:0000256" key="2">
    <source>
        <dbReference type="ARBA" id="ARBA00005677"/>
    </source>
</evidence>
<protein>
    <recommendedName>
        <fullName evidence="6">Large ribosomal subunit protein mL49</fullName>
    </recommendedName>
    <alternativeName>
        <fullName evidence="7">39S ribosomal protein L49, mitochondrial</fullName>
    </alternativeName>
</protein>
<evidence type="ECO:0000256" key="1">
    <source>
        <dbReference type="ARBA" id="ARBA00004173"/>
    </source>
</evidence>
<evidence type="ECO:0000313" key="9">
    <source>
        <dbReference type="Proteomes" id="UP000076420"/>
    </source>
</evidence>
<dbReference type="VEuPathDB" id="VectorBase:BGLAX_049744"/>
<dbReference type="Proteomes" id="UP000076420">
    <property type="component" value="Unassembled WGS sequence"/>
</dbReference>
<comment type="similarity">
    <text evidence="2">Belongs to the mitochondrion-specific ribosomal protein mL49 family.</text>
</comment>
<accession>A0A2C9LDI3</accession>
<dbReference type="STRING" id="6526.A0A2C9LDI3"/>
<evidence type="ECO:0000256" key="7">
    <source>
        <dbReference type="ARBA" id="ARBA00035545"/>
    </source>
</evidence>
<evidence type="ECO:0000256" key="6">
    <source>
        <dbReference type="ARBA" id="ARBA00035191"/>
    </source>
</evidence>
<evidence type="ECO:0000313" key="8">
    <source>
        <dbReference type="EnsemblMetazoa" id="BGLB029957-PA"/>
    </source>
</evidence>
<dbReference type="GO" id="GO:0005762">
    <property type="term" value="C:mitochondrial large ribosomal subunit"/>
    <property type="evidence" value="ECO:0007669"/>
    <property type="project" value="TreeGrafter"/>
</dbReference>
<dbReference type="KEGG" id="bgt:106073204"/>
<evidence type="ECO:0000256" key="5">
    <source>
        <dbReference type="ARBA" id="ARBA00023274"/>
    </source>
</evidence>
<keyword evidence="5" id="KW-0687">Ribonucleoprotein</keyword>
<sequence length="203" mass="23234">MAAYTVALFRACSQCKRILKPVSAAIDKSHVSKLWSVLEGSKRLLTTAPPQSTDPIEDKSEYPVEFEISYDEFKHVLPLLPIETVPGVPNHPSYPTPSGWFPPNLELRSKQKYLVRRTKNHMLPVYPGTTHKRIEHIKTVQHYVHIKKIEGDIWALEADLRLHLQQKTGLPKIKTQVHEVGRFIRVRGMYADEVASFLFGRGM</sequence>
<organism evidence="8 9">
    <name type="scientific">Biomphalaria glabrata</name>
    <name type="common">Bloodfluke planorb</name>
    <name type="synonym">Freshwater snail</name>
    <dbReference type="NCBI Taxonomy" id="6526"/>
    <lineage>
        <taxon>Eukaryota</taxon>
        <taxon>Metazoa</taxon>
        <taxon>Spiralia</taxon>
        <taxon>Lophotrochozoa</taxon>
        <taxon>Mollusca</taxon>
        <taxon>Gastropoda</taxon>
        <taxon>Heterobranchia</taxon>
        <taxon>Euthyneura</taxon>
        <taxon>Panpulmonata</taxon>
        <taxon>Hygrophila</taxon>
        <taxon>Lymnaeoidea</taxon>
        <taxon>Planorbidae</taxon>
        <taxon>Biomphalaria</taxon>
    </lineage>
</organism>
<dbReference type="Pfam" id="PF05046">
    <property type="entry name" value="Img2"/>
    <property type="match status" value="1"/>
</dbReference>
<dbReference type="OrthoDB" id="19439at2759"/>
<evidence type="ECO:0000256" key="4">
    <source>
        <dbReference type="ARBA" id="ARBA00023128"/>
    </source>
</evidence>
<dbReference type="Gene3D" id="3.30.780.10">
    <property type="entry name" value="SUI1-like domain"/>
    <property type="match status" value="1"/>
</dbReference>
<keyword evidence="4" id="KW-0496">Mitochondrion</keyword>
<keyword evidence="3" id="KW-0689">Ribosomal protein</keyword>
<dbReference type="PANTHER" id="PTHR13477:SF0">
    <property type="entry name" value="LARGE RIBOSOMAL SUBUNIT PROTEIN ML49"/>
    <property type="match status" value="1"/>
</dbReference>
<evidence type="ECO:0000256" key="3">
    <source>
        <dbReference type="ARBA" id="ARBA00022980"/>
    </source>
</evidence>
<name>A0A2C9LDI3_BIOGL</name>
<dbReference type="PANTHER" id="PTHR13477">
    <property type="entry name" value="MITOCHONDRIAL 39S RIBOSOMAL PROTEIN L49"/>
    <property type="match status" value="1"/>
</dbReference>
<reference evidence="8" key="1">
    <citation type="submission" date="2020-05" db="UniProtKB">
        <authorList>
            <consortium name="EnsemblMetazoa"/>
        </authorList>
    </citation>
    <scope>IDENTIFICATION</scope>
    <source>
        <strain evidence="8">BB02</strain>
    </source>
</reference>
<proteinExistence type="inferred from homology"/>
<dbReference type="InterPro" id="IPR007740">
    <property type="entry name" value="Ribosomal_mL49"/>
</dbReference>
<dbReference type="AlphaFoldDB" id="A0A2C9LDI3"/>